<dbReference type="EMBL" id="PDND01000058">
    <property type="protein sequence ID" value="PGH33653.1"/>
    <property type="molecule type" value="Genomic_DNA"/>
</dbReference>
<dbReference type="CDD" id="cd09917">
    <property type="entry name" value="F-box_SF"/>
    <property type="match status" value="1"/>
</dbReference>
<organism evidence="3 4">
    <name type="scientific">[Emmonsia] crescens</name>
    <dbReference type="NCBI Taxonomy" id="73230"/>
    <lineage>
        <taxon>Eukaryota</taxon>
        <taxon>Fungi</taxon>
        <taxon>Dikarya</taxon>
        <taxon>Ascomycota</taxon>
        <taxon>Pezizomycotina</taxon>
        <taxon>Eurotiomycetes</taxon>
        <taxon>Eurotiomycetidae</taxon>
        <taxon>Onygenales</taxon>
        <taxon>Ajellomycetaceae</taxon>
        <taxon>Emergomyces</taxon>
    </lineage>
</organism>
<reference evidence="3 4" key="1">
    <citation type="submission" date="2017-10" db="EMBL/GenBank/DDBJ databases">
        <title>Comparative genomics in systemic dimorphic fungi from Ajellomycetaceae.</title>
        <authorList>
            <person name="Munoz J.F."/>
            <person name="Mcewen J.G."/>
            <person name="Clay O.K."/>
            <person name="Cuomo C.A."/>
        </authorList>
    </citation>
    <scope>NUCLEOTIDE SEQUENCE [LARGE SCALE GENOMIC DNA]</scope>
    <source>
        <strain evidence="3 4">UAMH4076</strain>
    </source>
</reference>
<accession>A0A2B7ZKE7</accession>
<name>A0A2B7ZKE7_9EURO</name>
<dbReference type="SUPFAM" id="SSF81383">
    <property type="entry name" value="F-box domain"/>
    <property type="match status" value="1"/>
</dbReference>
<keyword evidence="4" id="KW-1185">Reference proteome</keyword>
<dbReference type="Pfam" id="PF00646">
    <property type="entry name" value="F-box"/>
    <property type="match status" value="1"/>
</dbReference>
<evidence type="ECO:0000259" key="2">
    <source>
        <dbReference type="PROSITE" id="PS50181"/>
    </source>
</evidence>
<proteinExistence type="predicted"/>
<dbReference type="Proteomes" id="UP000226031">
    <property type="component" value="Unassembled WGS sequence"/>
</dbReference>
<feature type="domain" description="F-box" evidence="2">
    <location>
        <begin position="7"/>
        <end position="56"/>
    </location>
</feature>
<protein>
    <recommendedName>
        <fullName evidence="2">F-box domain-containing protein</fullName>
    </recommendedName>
</protein>
<evidence type="ECO:0000256" key="1">
    <source>
        <dbReference type="SAM" id="MobiDB-lite"/>
    </source>
</evidence>
<gene>
    <name evidence="3" type="ORF">GX50_03563</name>
</gene>
<dbReference type="PROSITE" id="PS50181">
    <property type="entry name" value="FBOX"/>
    <property type="match status" value="1"/>
</dbReference>
<dbReference type="InterPro" id="IPR032675">
    <property type="entry name" value="LRR_dom_sf"/>
</dbReference>
<evidence type="ECO:0000313" key="4">
    <source>
        <dbReference type="Proteomes" id="UP000226031"/>
    </source>
</evidence>
<dbReference type="InterPro" id="IPR036047">
    <property type="entry name" value="F-box-like_dom_sf"/>
</dbReference>
<evidence type="ECO:0000313" key="3">
    <source>
        <dbReference type="EMBL" id="PGH33653.1"/>
    </source>
</evidence>
<dbReference type="AlphaFoldDB" id="A0A2B7ZKE7"/>
<comment type="caution">
    <text evidence="3">The sequence shown here is derived from an EMBL/GenBank/DDBJ whole genome shotgun (WGS) entry which is preliminary data.</text>
</comment>
<dbReference type="VEuPathDB" id="FungiDB:EMCG_08846"/>
<feature type="region of interest" description="Disordered" evidence="1">
    <location>
        <begin position="427"/>
        <end position="453"/>
    </location>
</feature>
<sequence length="473" mass="53980">MAAIQRSSPIANYPEELITQIFNLLSPKDSLNFRLVCRAICEKSWYSFKNKFFKRPVYNFSRRALNSLVRDANDSRFGPDIEEITLDLRRWNHQSLHTKLWSLTKPLEELRDIHHPMLRRRREIDIGDSEEVHAQIEREVEQFETHMDERISLVKEGDDISLLTEALKCLPNLNSICLKEGGQRHCWTGGSHQGAECGDISTLQRSWQLLGQDIGGIESIQLLERHHIFRQLLSSLSLTGPIPHLTSLDICVSDFEYVHEPSSIPTFLAQQLRSLSLTMIASYHDVRGDQDRFGPGIKISVLQRGHPNDWLLRFVNSCTQLKRLSIDFRDYYLAKRIAYLGTSVSLPHLEHLGISGYLLDFRDKRIYSQLFAVLASHSQTLRSIDLSNIKVGATAFSRDPSCHTSDVLKHLAQCERLERVSLKKFTEGSDGDSVTFEPESKAPRTGNDAWVYTGPPEQVRAKLRSLAGDYLVG</sequence>
<dbReference type="Gene3D" id="3.80.10.10">
    <property type="entry name" value="Ribonuclease Inhibitor"/>
    <property type="match status" value="1"/>
</dbReference>
<dbReference type="InterPro" id="IPR001810">
    <property type="entry name" value="F-box_dom"/>
</dbReference>
<dbReference type="SUPFAM" id="SSF52047">
    <property type="entry name" value="RNI-like"/>
    <property type="match status" value="1"/>
</dbReference>